<accession>A0A6H1ZY63</accession>
<sequence length="67" mass="7690">MKVIDAHTGIEVKEGMTFENINGINKVLKIHSCYIEMKTNGYVIKTPLAIRWLHPSFLFRKIGFIPS</sequence>
<name>A0A6H1ZY63_9ZZZZ</name>
<protein>
    <submittedName>
        <fullName evidence="1">Uncharacterized protein</fullName>
    </submittedName>
</protein>
<dbReference type="EMBL" id="MT144325">
    <property type="protein sequence ID" value="QJA52257.1"/>
    <property type="molecule type" value="Genomic_DNA"/>
</dbReference>
<proteinExistence type="predicted"/>
<reference evidence="1" key="1">
    <citation type="submission" date="2020-03" db="EMBL/GenBank/DDBJ databases">
        <title>The deep terrestrial virosphere.</title>
        <authorList>
            <person name="Holmfeldt K."/>
            <person name="Nilsson E."/>
            <person name="Simone D."/>
            <person name="Lopez-Fernandez M."/>
            <person name="Wu X."/>
            <person name="de Brujin I."/>
            <person name="Lundin D."/>
            <person name="Andersson A."/>
            <person name="Bertilsson S."/>
            <person name="Dopson M."/>
        </authorList>
    </citation>
    <scope>NUCLEOTIDE SEQUENCE</scope>
    <source>
        <strain evidence="1">TM448A02581</strain>
    </source>
</reference>
<organism evidence="1">
    <name type="scientific">viral metagenome</name>
    <dbReference type="NCBI Taxonomy" id="1070528"/>
    <lineage>
        <taxon>unclassified sequences</taxon>
        <taxon>metagenomes</taxon>
        <taxon>organismal metagenomes</taxon>
    </lineage>
</organism>
<gene>
    <name evidence="1" type="ORF">TM448A02581_0009</name>
</gene>
<evidence type="ECO:0000313" key="1">
    <source>
        <dbReference type="EMBL" id="QJA52257.1"/>
    </source>
</evidence>
<dbReference type="AlphaFoldDB" id="A0A6H1ZY63"/>